<reference evidence="2 3" key="2">
    <citation type="journal article" date="2010" name="Nature">
        <title>Comparative genomics reveals mobile pathogenicity chromosomes in Fusarium.</title>
        <authorList>
            <person name="Ma L.J."/>
            <person name="van der Does H.C."/>
            <person name="Borkovich K.A."/>
            <person name="Coleman J.J."/>
            <person name="Daboussi M.J."/>
            <person name="Di Pietro A."/>
            <person name="Dufresne M."/>
            <person name="Freitag M."/>
            <person name="Grabherr M."/>
            <person name="Henrissat B."/>
            <person name="Houterman P.M."/>
            <person name="Kang S."/>
            <person name="Shim W.B."/>
            <person name="Woloshuk C."/>
            <person name="Xie X."/>
            <person name="Xu J.R."/>
            <person name="Antoniw J."/>
            <person name="Baker S.E."/>
            <person name="Bluhm B.H."/>
            <person name="Breakspear A."/>
            <person name="Brown D.W."/>
            <person name="Butchko R.A."/>
            <person name="Chapman S."/>
            <person name="Coulson R."/>
            <person name="Coutinho P.M."/>
            <person name="Danchin E.G."/>
            <person name="Diener A."/>
            <person name="Gale L.R."/>
            <person name="Gardiner D.M."/>
            <person name="Goff S."/>
            <person name="Hammond-Kosack K.E."/>
            <person name="Hilburn K."/>
            <person name="Hua-Van A."/>
            <person name="Jonkers W."/>
            <person name="Kazan K."/>
            <person name="Kodira C.D."/>
            <person name="Koehrsen M."/>
            <person name="Kumar L."/>
            <person name="Lee Y.H."/>
            <person name="Li L."/>
            <person name="Manners J.M."/>
            <person name="Miranda-Saavedra D."/>
            <person name="Mukherjee M."/>
            <person name="Park G."/>
            <person name="Park J."/>
            <person name="Park S.Y."/>
            <person name="Proctor R.H."/>
            <person name="Regev A."/>
            <person name="Ruiz-Roldan M.C."/>
            <person name="Sain D."/>
            <person name="Sakthikumar S."/>
            <person name="Sykes S."/>
            <person name="Schwartz D.C."/>
            <person name="Turgeon B.G."/>
            <person name="Wapinski I."/>
            <person name="Yoder O."/>
            <person name="Young S."/>
            <person name="Zeng Q."/>
            <person name="Zhou S."/>
            <person name="Galagan J."/>
            <person name="Cuomo C.A."/>
            <person name="Kistler H.C."/>
            <person name="Rep M."/>
        </authorList>
    </citation>
    <scope>GENOME REANNOTATION</scope>
    <source>
        <strain evidence="3">ATCC MYA-4620 / CBS 123657 / FGSC 9075 / NRRL 31084 / PH-1</strain>
        <strain evidence="2">PH-1 / ATCC MYA-4620 / FGSC 9075 / NRRL 31084</strain>
    </source>
</reference>
<reference evidence="2 3" key="1">
    <citation type="journal article" date="2007" name="Science">
        <title>The Fusarium graminearum genome reveals a link between localized polymorphism and pathogen specialization.</title>
        <authorList>
            <person name="Cuomo C.A."/>
            <person name="Gueldener U."/>
            <person name="Xu J.-R."/>
            <person name="Trail F."/>
            <person name="Turgeon B.G."/>
            <person name="Di Pietro A."/>
            <person name="Walton J.D."/>
            <person name="Ma L.-J."/>
            <person name="Baker S.E."/>
            <person name="Rep M."/>
            <person name="Adam G."/>
            <person name="Antoniw J."/>
            <person name="Baldwin T."/>
            <person name="Calvo S.E."/>
            <person name="Chang Y.-L."/>
            <person name="DeCaprio D."/>
            <person name="Gale L.R."/>
            <person name="Gnerre S."/>
            <person name="Goswami R.S."/>
            <person name="Hammond-Kosack K."/>
            <person name="Harris L.J."/>
            <person name="Hilburn K."/>
            <person name="Kennell J.C."/>
            <person name="Kroken S."/>
            <person name="Magnuson J.K."/>
            <person name="Mannhaupt G."/>
            <person name="Mauceli E.W."/>
            <person name="Mewes H.-W."/>
            <person name="Mitterbauer R."/>
            <person name="Muehlbauer G."/>
            <person name="Muensterkoetter M."/>
            <person name="Nelson D."/>
            <person name="O'Donnell K."/>
            <person name="Ouellet T."/>
            <person name="Qi W."/>
            <person name="Quesneville H."/>
            <person name="Roncero M.I.G."/>
            <person name="Seong K.-Y."/>
            <person name="Tetko I.V."/>
            <person name="Urban M."/>
            <person name="Waalwijk C."/>
            <person name="Ward T.J."/>
            <person name="Yao J."/>
            <person name="Birren B.W."/>
            <person name="Kistler H.C."/>
        </authorList>
    </citation>
    <scope>NUCLEOTIDE SEQUENCE [LARGE SCALE GENOMIC DNA]</scope>
    <source>
        <strain evidence="3">ATCC MYA-4620 / CBS 123657 / FGSC 9075 / NRRL 31084 / PH-1</strain>
        <strain evidence="2">PH-1 / ATCC MYA-4620 / FGSC 9075 / NRRL 31084</strain>
    </source>
</reference>
<evidence type="ECO:0000313" key="2">
    <source>
        <dbReference type="EnsemblFungi" id="CEF74550"/>
    </source>
</evidence>
<gene>
    <name evidence="2" type="primary">FG02275.1</name>
    <name evidence="1" type="ORF">FGRAMPH1_01T05491</name>
</gene>
<dbReference type="KEGG" id="fgr:FGSG_02275"/>
<name>I1RF12_GIBZE</name>
<dbReference type="OrthoDB" id="5075137at2759"/>
<accession>A0A098D7Y5</accession>
<dbReference type="HOGENOM" id="CLU_1652245_0_0_1"/>
<proteinExistence type="predicted"/>
<sequence>MPMHFSANHIKRILKLRKKAGDPYHVLWTKMHRLAHPDAIHTPAPYLPTFSQALAVARDPSEDFAKMLVLNFANHGNTTQEEATRNALTFLKYLPVFHDTLSRTGPRPVNHTVAQTANVDNHPSTFAFAADKGPLKLPPTPAADPVPAYESMSDQEGLIINEWKDAEMAHGEQDHMSFLEKEFSGYF</sequence>
<protein>
    <submittedName>
        <fullName evidence="1">Chromosome 1, complete genome</fullName>
    </submittedName>
</protein>
<dbReference type="InParanoid" id="I1RF12"/>
<dbReference type="VEuPathDB" id="FungiDB:FGRAMPH1_01G05491"/>
<reference evidence="2" key="4">
    <citation type="submission" date="2017-01" db="UniProtKB">
        <authorList>
            <consortium name="EnsemblFungi"/>
        </authorList>
    </citation>
    <scope>IDENTIFICATION</scope>
    <source>
        <strain evidence="2">PH-1 / ATCC MYA-4620 / FGSC 9075 / NRRL 31084</strain>
    </source>
</reference>
<reference evidence="1 3" key="3">
    <citation type="journal article" date="2015" name="BMC Genomics">
        <title>The completed genome sequence of the pathogenic ascomycete fungus Fusarium graminearum.</title>
        <authorList>
            <person name="King R."/>
            <person name="Urban M."/>
            <person name="Hammond-Kosack M.C."/>
            <person name="Hassani-Pak K."/>
            <person name="Hammond-Kosack K.E."/>
        </authorList>
    </citation>
    <scope>NUCLEOTIDE SEQUENCE [LARGE SCALE GENOMIC DNA]</scope>
    <source>
        <strain evidence="3">ATCC MYA-4620 / CBS 123657 / FGSC 9075 / NRRL 31084 / PH-1</strain>
        <strain evidence="1">PH-1</strain>
    </source>
</reference>
<organism evidence="1 3">
    <name type="scientific">Gibberella zeae (strain ATCC MYA-4620 / CBS 123657 / FGSC 9075 / NRRL 31084 / PH-1)</name>
    <name type="common">Wheat head blight fungus</name>
    <name type="synonym">Fusarium graminearum</name>
    <dbReference type="NCBI Taxonomy" id="229533"/>
    <lineage>
        <taxon>Eukaryota</taxon>
        <taxon>Fungi</taxon>
        <taxon>Dikarya</taxon>
        <taxon>Ascomycota</taxon>
        <taxon>Pezizomycotina</taxon>
        <taxon>Sordariomycetes</taxon>
        <taxon>Hypocreomycetidae</taxon>
        <taxon>Hypocreales</taxon>
        <taxon>Nectriaceae</taxon>
        <taxon>Fusarium</taxon>
    </lineage>
</organism>
<evidence type="ECO:0000313" key="1">
    <source>
        <dbReference type="EMBL" id="CEF74550.1"/>
    </source>
</evidence>
<dbReference type="AlphaFoldDB" id="I1RF12"/>
<dbReference type="RefSeq" id="XP_011318181.1">
    <property type="nucleotide sequence ID" value="XM_011319879.1"/>
</dbReference>
<dbReference type="Proteomes" id="UP000070720">
    <property type="component" value="Chromosome 1"/>
</dbReference>
<dbReference type="EnsemblFungi" id="CEF74550">
    <property type="protein sequence ID" value="CEF74550"/>
    <property type="gene ID" value="FGRRES_02275"/>
</dbReference>
<dbReference type="EMBL" id="HG970332">
    <property type="protein sequence ID" value="CEF74550.1"/>
    <property type="molecule type" value="Genomic_DNA"/>
</dbReference>
<accession>I1RF12</accession>
<keyword evidence="3" id="KW-1185">Reference proteome</keyword>
<evidence type="ECO:0000313" key="3">
    <source>
        <dbReference type="Proteomes" id="UP000070720"/>
    </source>
</evidence>